<feature type="compositionally biased region" description="Low complexity" evidence="1">
    <location>
        <begin position="431"/>
        <end position="458"/>
    </location>
</feature>
<reference evidence="2" key="1">
    <citation type="submission" date="2020-02" db="EMBL/GenBank/DDBJ databases">
        <authorList>
            <person name="Meier V. D."/>
        </authorList>
    </citation>
    <scope>NUCLEOTIDE SEQUENCE</scope>
    <source>
        <strain evidence="2">AVDCRST_MAG13</strain>
    </source>
</reference>
<accession>A0A6J4SZB1</accession>
<feature type="non-terminal residue" evidence="2">
    <location>
        <position position="804"/>
    </location>
</feature>
<feature type="compositionally biased region" description="Basic and acidic residues" evidence="1">
    <location>
        <begin position="527"/>
        <end position="541"/>
    </location>
</feature>
<feature type="compositionally biased region" description="Basic residues" evidence="1">
    <location>
        <begin position="476"/>
        <end position="499"/>
    </location>
</feature>
<feature type="compositionally biased region" description="Basic residues" evidence="1">
    <location>
        <begin position="736"/>
        <end position="745"/>
    </location>
</feature>
<feature type="region of interest" description="Disordered" evidence="1">
    <location>
        <begin position="1"/>
        <end position="804"/>
    </location>
</feature>
<name>A0A6J4SZB1_9ACTN</name>
<dbReference type="AlphaFoldDB" id="A0A6J4SZB1"/>
<feature type="compositionally biased region" description="Basic and acidic residues" evidence="1">
    <location>
        <begin position="279"/>
        <end position="292"/>
    </location>
</feature>
<feature type="compositionally biased region" description="Basic residues" evidence="1">
    <location>
        <begin position="148"/>
        <end position="158"/>
    </location>
</feature>
<protein>
    <submittedName>
        <fullName evidence="2">GH23 / GH103</fullName>
    </submittedName>
</protein>
<feature type="compositionally biased region" description="Basic and acidic residues" evidence="1">
    <location>
        <begin position="746"/>
        <end position="756"/>
    </location>
</feature>
<dbReference type="EMBL" id="CADCVO010000431">
    <property type="protein sequence ID" value="CAA9509072.1"/>
    <property type="molecule type" value="Genomic_DNA"/>
</dbReference>
<feature type="compositionally biased region" description="Basic residues" evidence="1">
    <location>
        <begin position="394"/>
        <end position="404"/>
    </location>
</feature>
<feature type="compositionally biased region" description="Basic and acidic residues" evidence="1">
    <location>
        <begin position="662"/>
        <end position="691"/>
    </location>
</feature>
<feature type="compositionally biased region" description="Low complexity" evidence="1">
    <location>
        <begin position="608"/>
        <end position="620"/>
    </location>
</feature>
<gene>
    <name evidence="2" type="ORF">AVDCRST_MAG13-2684</name>
</gene>
<sequence length="804" mass="89206">AACARRAALADGHAPGRPDRAGRGRRAPRDAPGPGADPRHHDPDRRDRGPRRGPASPSAAAAGARAAARARAQVRGACARRRAHRTGRRESRGPEGPRQAGRQARGGARRARRARGRAPEPAAHHGRRGPPEGRARDPRALRRAGGPRSRRRPGRRPHPAGPRLLPRRPGPRARRRAELLHRQVPDPAVPAADLPGRRHRVRRALGDPRRDQRDRDGLRAQPERLERRGARLDAVHAGDLEGLRRRRERRRDQGPLQPRRRDLRRGPLPQGRQRRHGHPQGDLRLQPRELVRGLRPHAGAAHRRPADRPRRLPVRADPGPLPRPRHRPLRRGRLGEGRPPQGGRRHERRPPRRVERRPARDRHLRQGGLARHRGAGRQGRPHRAVQAARQVRPAPRRLRQHLHVRAPEEDGHGLPRAEGEVGLPRGDRPGARAAPPRPGAQGPRLRGPPARPQGCPEGPEGRPGGRRGPPQGAPVRRARAAHGLQARRRGAGPQRRRRLHDLQELLHRGLRPRPRRRDDQAPQGGLEGHRGDDPRADRQDVGPRAAPALRDPPRRQGRAPHRPQADPRRLEAPGVHVRLPREGQEPVLRAGRQDGVRRPDPPPGQGGAAAPGPAQPTGADLRVRRPRHQGGHHRPPGPGHDRVPRRVGPAAHGDLAAVRPRLLHEVRQRVPPHDGHRAGHRGDQRHPDHGPPGRGVHHGHHRPPAAHPAGHDAPEPDHLPDDLRRRGQHDLDGRPRRPHPRRLPPHGRDAGGREAQLRAQAEPVDEAHRPPRRDREPRGPDPAVQVRAEGPGGVPRQRGARGRV</sequence>
<feature type="compositionally biased region" description="Basic residues" evidence="1">
    <location>
        <begin position="165"/>
        <end position="175"/>
    </location>
</feature>
<feature type="compositionally biased region" description="Basic and acidic residues" evidence="1">
    <location>
        <begin position="405"/>
        <end position="430"/>
    </location>
</feature>
<feature type="compositionally biased region" description="Basic and acidic residues" evidence="1">
    <location>
        <begin position="129"/>
        <end position="140"/>
    </location>
</feature>
<organism evidence="2">
    <name type="scientific">uncultured Solirubrobacteraceae bacterium</name>
    <dbReference type="NCBI Taxonomy" id="1162706"/>
    <lineage>
        <taxon>Bacteria</taxon>
        <taxon>Bacillati</taxon>
        <taxon>Actinomycetota</taxon>
        <taxon>Thermoleophilia</taxon>
        <taxon>Solirubrobacterales</taxon>
        <taxon>Solirubrobacteraceae</taxon>
        <taxon>environmental samples</taxon>
    </lineage>
</organism>
<feature type="compositionally biased region" description="Low complexity" evidence="1">
    <location>
        <begin position="52"/>
        <end position="77"/>
    </location>
</feature>
<proteinExistence type="predicted"/>
<feature type="compositionally biased region" description="Basic and acidic residues" evidence="1">
    <location>
        <begin position="591"/>
        <end position="600"/>
    </location>
</feature>
<feature type="compositionally biased region" description="Basic and acidic residues" evidence="1">
    <location>
        <begin position="765"/>
        <end position="779"/>
    </location>
</feature>
<feature type="compositionally biased region" description="Low complexity" evidence="1">
    <location>
        <begin position="96"/>
        <end position="106"/>
    </location>
</feature>
<feature type="compositionally biased region" description="Basic and acidic residues" evidence="1">
    <location>
        <begin position="204"/>
        <end position="243"/>
    </location>
</feature>
<feature type="non-terminal residue" evidence="2">
    <location>
        <position position="1"/>
    </location>
</feature>
<feature type="compositionally biased region" description="Basic and acidic residues" evidence="1">
    <location>
        <begin position="37"/>
        <end position="47"/>
    </location>
</feature>
<feature type="compositionally biased region" description="Basic residues" evidence="1">
    <location>
        <begin position="323"/>
        <end position="332"/>
    </location>
</feature>
<feature type="compositionally biased region" description="Low complexity" evidence="1">
    <location>
        <begin position="384"/>
        <end position="393"/>
    </location>
</feature>
<evidence type="ECO:0000313" key="2">
    <source>
        <dbReference type="EMBL" id="CAA9509072.1"/>
    </source>
</evidence>
<feature type="compositionally biased region" description="Basic residues" evidence="1">
    <location>
        <begin position="78"/>
        <end position="87"/>
    </location>
</feature>
<feature type="compositionally biased region" description="Basic and acidic residues" evidence="1">
    <location>
        <begin position="709"/>
        <end position="735"/>
    </location>
</feature>
<feature type="compositionally biased region" description="Basic residues" evidence="1">
    <location>
        <begin position="107"/>
        <end position="116"/>
    </location>
</feature>
<feature type="compositionally biased region" description="Basic residues" evidence="1">
    <location>
        <begin position="695"/>
        <end position="704"/>
    </location>
</feature>
<evidence type="ECO:0000256" key="1">
    <source>
        <dbReference type="SAM" id="MobiDB-lite"/>
    </source>
</evidence>
<feature type="compositionally biased region" description="Low complexity" evidence="1">
    <location>
        <begin position="1"/>
        <end position="10"/>
    </location>
</feature>
<feature type="compositionally biased region" description="Basic residues" evidence="1">
    <location>
        <begin position="624"/>
        <end position="635"/>
    </location>
</feature>
<feature type="compositionally biased region" description="Basic residues" evidence="1">
    <location>
        <begin position="359"/>
        <end position="383"/>
    </location>
</feature>